<dbReference type="GO" id="GO:0043171">
    <property type="term" value="P:peptide catabolic process"/>
    <property type="evidence" value="ECO:0007669"/>
    <property type="project" value="TreeGrafter"/>
</dbReference>
<evidence type="ECO:0000256" key="6">
    <source>
        <dbReference type="ARBA" id="ARBA00023049"/>
    </source>
</evidence>
<dbReference type="PANTHER" id="PTHR43690:SF18">
    <property type="entry name" value="INSULIN-DEGRADING ENZYME-RELATED"/>
    <property type="match status" value="1"/>
</dbReference>
<dbReference type="AlphaFoldDB" id="A0A099P261"/>
<evidence type="ECO:0000256" key="1">
    <source>
        <dbReference type="ARBA" id="ARBA00007261"/>
    </source>
</evidence>
<keyword evidence="2" id="KW-0645">Protease</keyword>
<dbReference type="InterPro" id="IPR050626">
    <property type="entry name" value="Peptidase_M16"/>
</dbReference>
<dbReference type="eggNOG" id="KOG0959">
    <property type="taxonomic scope" value="Eukaryota"/>
</dbReference>
<dbReference type="VEuPathDB" id="FungiDB:C5L36_0B04170"/>
<evidence type="ECO:0000256" key="4">
    <source>
        <dbReference type="ARBA" id="ARBA00022801"/>
    </source>
</evidence>
<evidence type="ECO:0000256" key="3">
    <source>
        <dbReference type="ARBA" id="ARBA00022723"/>
    </source>
</evidence>
<sequence length="1179" mass="133207">MTFQNQPLIFQQNFAVPFSSEQRSYLIIRLPNGIQGLLITDPCEDVASCCLTVATGHHANPKNICGLAHLCEHMISLSSKEYPEIDAYRNLVYQVGGTRNAVTNNETTSFFFSVPITSSPKESEFEKVLSIFTSNFRNPNFEITYSNREIYAIDNEHAVNKTRSNRLLFQGFKLLANNEHPFSMFSTGNLDSLIERNKKVDIRERLLDFFKAEYTPDKMSFVLRGPQSLNYLQRLATLNFSKIGILNNRESFTETTMKPKVVPGNAVSNKVKSSWKEKYNVLPYLPADLQKGVLIKKDIGAVLRIAFPVTFDKTKFMSKKRFNFYINFWCELFGSESQKTIASALFGRELVSAIVSKTSSVTYDTTLLELELSITDKGYQYISTILDVIFNFASLFNASESSKFIKHLAKSMSQFNGIGIYNFLFSEASSESIWEVQKLSRILLEGIQSYGRFLLKGQNLMDETVEGFKGAYTENKAAKNWWLDEAKRFSHFIKNNISINRTLLSFVGDIDKTELDWAVNIPAEYTSEPNFEFNYKVVRLNSQVIDISKINDYGLDISPPNIFADEMVDDQTALLGLCDLTTEHALDASLGYSVKNTSSSSIPILYHCDFGCQLWLKKEVDVAFKNKALLTLELINTKIGASPTHVAVLEILVQLVKFRVNEYLYPATVLNYVYDLFPSFKGDTGVLLHVSGPKENFAKVLKVLVYEVKLISESFGTTVTDSEFTKAKAAVLLKYSLSEKMSTFESATLGLMATIEENTWLLQLRIEACQNLTKKGIASVTSKIFESCYLTALLQGDIEIQTLSADILPIISKLVKNFEGENYRFPSSVFLPPRSNYYVNYTSNDATNGIECFFQTCRRDDIKETSITKFVSYLLGTDLTRKLRTDYQLGYIVLVGLRTLRKTQGIHILIISSTYSSDELDSKLEDVLAEWYEQSIKKLKNAQLSQYIDKFVTAESATGSSTNSNSGCPSLFFGALGSSGGDKKITKQHNSYWEQIDNKTYSFSKTLNGEDGVDLDVVKNITTESLTQFIKQKLLPISAERSKITIRIDSKLPKEEFEKNSKGMQLYFLLSSMGFPIKQEHLEDILEKSNNSQIKLCKSLYRYYRENGKSISQVASVIAKLSKSVLLSGKTEAANNTAVIVPPKQVDIENLSAWKKQTGYVQEQIQMKDRLNSFRDCVT</sequence>
<dbReference type="PROSITE" id="PS00143">
    <property type="entry name" value="INSULINASE"/>
    <property type="match status" value="1"/>
</dbReference>
<dbReference type="Pfam" id="PF22456">
    <property type="entry name" value="PqqF-like_C_4"/>
    <property type="match status" value="1"/>
</dbReference>
<evidence type="ECO:0000256" key="5">
    <source>
        <dbReference type="ARBA" id="ARBA00022833"/>
    </source>
</evidence>
<dbReference type="InterPro" id="IPR011249">
    <property type="entry name" value="Metalloenz_LuxS/M16"/>
</dbReference>
<dbReference type="EMBL" id="JQFK01000012">
    <property type="protein sequence ID" value="KGK39128.1"/>
    <property type="molecule type" value="Genomic_DNA"/>
</dbReference>
<feature type="domain" description="Coenzyme PQQ synthesis protein F-like C-terminal lobe" evidence="9">
    <location>
        <begin position="874"/>
        <end position="953"/>
    </location>
</feature>
<evidence type="ECO:0000256" key="2">
    <source>
        <dbReference type="ARBA" id="ARBA00022670"/>
    </source>
</evidence>
<evidence type="ECO:0000313" key="11">
    <source>
        <dbReference type="Proteomes" id="UP000029867"/>
    </source>
</evidence>
<evidence type="ECO:0000259" key="9">
    <source>
        <dbReference type="Pfam" id="PF22456"/>
    </source>
</evidence>
<proteinExistence type="inferred from homology"/>
<dbReference type="SUPFAM" id="SSF63411">
    <property type="entry name" value="LuxS/MPP-like metallohydrolase"/>
    <property type="match status" value="4"/>
</dbReference>
<protein>
    <submittedName>
        <fullName evidence="10">Uncharacterized protein</fullName>
    </submittedName>
</protein>
<dbReference type="InterPro" id="IPR001431">
    <property type="entry name" value="Pept_M16_Zn_BS"/>
</dbReference>
<accession>A0A099P261</accession>
<organism evidence="10 11">
    <name type="scientific">Pichia kudriavzevii</name>
    <name type="common">Yeast</name>
    <name type="synonym">Issatchenkia orientalis</name>
    <dbReference type="NCBI Taxonomy" id="4909"/>
    <lineage>
        <taxon>Eukaryota</taxon>
        <taxon>Fungi</taxon>
        <taxon>Dikarya</taxon>
        <taxon>Ascomycota</taxon>
        <taxon>Saccharomycotina</taxon>
        <taxon>Pichiomycetes</taxon>
        <taxon>Pichiales</taxon>
        <taxon>Pichiaceae</taxon>
        <taxon>Pichia</taxon>
    </lineage>
</organism>
<dbReference type="HOGENOM" id="CLU_008088_0_0_1"/>
<evidence type="ECO:0000259" key="7">
    <source>
        <dbReference type="Pfam" id="PF00675"/>
    </source>
</evidence>
<keyword evidence="5" id="KW-0862">Zinc</keyword>
<dbReference type="Gene3D" id="3.30.830.10">
    <property type="entry name" value="Metalloenzyme, LuxS/M16 peptidase-like"/>
    <property type="match status" value="4"/>
</dbReference>
<gene>
    <name evidence="10" type="ORF">JL09_g1741</name>
</gene>
<keyword evidence="6" id="KW-0482">Metalloprotease</keyword>
<comment type="caution">
    <text evidence="10">The sequence shown here is derived from an EMBL/GenBank/DDBJ whole genome shotgun (WGS) entry which is preliminary data.</text>
</comment>
<dbReference type="GO" id="GO:0005739">
    <property type="term" value="C:mitochondrion"/>
    <property type="evidence" value="ECO:0007669"/>
    <property type="project" value="TreeGrafter"/>
</dbReference>
<dbReference type="Pfam" id="PF16187">
    <property type="entry name" value="Peptidase_M16_M"/>
    <property type="match status" value="1"/>
</dbReference>
<evidence type="ECO:0000259" key="8">
    <source>
        <dbReference type="Pfam" id="PF16187"/>
    </source>
</evidence>
<dbReference type="InterPro" id="IPR011765">
    <property type="entry name" value="Pept_M16_N"/>
</dbReference>
<name>A0A099P261_PICKU</name>
<feature type="domain" description="Peptidase M16 N-terminal" evidence="7">
    <location>
        <begin position="38"/>
        <end position="160"/>
    </location>
</feature>
<dbReference type="Pfam" id="PF00675">
    <property type="entry name" value="Peptidase_M16"/>
    <property type="match status" value="1"/>
</dbReference>
<dbReference type="PANTHER" id="PTHR43690">
    <property type="entry name" value="NARDILYSIN"/>
    <property type="match status" value="1"/>
</dbReference>
<dbReference type="Proteomes" id="UP000029867">
    <property type="component" value="Unassembled WGS sequence"/>
</dbReference>
<comment type="similarity">
    <text evidence="1">Belongs to the peptidase M16 family.</text>
</comment>
<dbReference type="InterPro" id="IPR054734">
    <property type="entry name" value="PqqF-like_C_4"/>
</dbReference>
<dbReference type="GO" id="GO:0005829">
    <property type="term" value="C:cytosol"/>
    <property type="evidence" value="ECO:0007669"/>
    <property type="project" value="TreeGrafter"/>
</dbReference>
<dbReference type="GO" id="GO:0051603">
    <property type="term" value="P:proteolysis involved in protein catabolic process"/>
    <property type="evidence" value="ECO:0007669"/>
    <property type="project" value="TreeGrafter"/>
</dbReference>
<evidence type="ECO:0000313" key="10">
    <source>
        <dbReference type="EMBL" id="KGK39128.1"/>
    </source>
</evidence>
<keyword evidence="4" id="KW-0378">Hydrolase</keyword>
<dbReference type="InterPro" id="IPR032632">
    <property type="entry name" value="Peptidase_M16_M"/>
</dbReference>
<keyword evidence="3" id="KW-0479">Metal-binding</keyword>
<dbReference type="GO" id="GO:0004222">
    <property type="term" value="F:metalloendopeptidase activity"/>
    <property type="evidence" value="ECO:0007669"/>
    <property type="project" value="InterPro"/>
</dbReference>
<feature type="domain" description="Peptidase M16 middle/third" evidence="8">
    <location>
        <begin position="526"/>
        <end position="765"/>
    </location>
</feature>
<dbReference type="GO" id="GO:0046872">
    <property type="term" value="F:metal ion binding"/>
    <property type="evidence" value="ECO:0007669"/>
    <property type="project" value="UniProtKB-KW"/>
</dbReference>
<reference evidence="11" key="1">
    <citation type="journal article" date="2014" name="Microb. Cell Fact.">
        <title>Exploiting Issatchenkia orientalis SD108 for succinic acid production.</title>
        <authorList>
            <person name="Xiao H."/>
            <person name="Shao Z."/>
            <person name="Jiang Y."/>
            <person name="Dole S."/>
            <person name="Zhao H."/>
        </authorList>
    </citation>
    <scope>NUCLEOTIDE SEQUENCE [LARGE SCALE GENOMIC DNA]</scope>
    <source>
        <strain evidence="11">SD108</strain>
    </source>
</reference>